<dbReference type="SUPFAM" id="SSF52096">
    <property type="entry name" value="ClpP/crotonase"/>
    <property type="match status" value="1"/>
</dbReference>
<name>A0A1S2VS72_9BACT</name>
<keyword evidence="4" id="KW-1185">Reference proteome</keyword>
<comment type="caution">
    <text evidence="3">The sequence shown here is derived from an EMBL/GenBank/DDBJ whole genome shotgun (WGS) entry which is preliminary data.</text>
</comment>
<dbReference type="Gene3D" id="3.90.226.10">
    <property type="entry name" value="2-enoyl-CoA Hydratase, Chain A, domain 1"/>
    <property type="match status" value="1"/>
</dbReference>
<dbReference type="GO" id="GO:0008233">
    <property type="term" value="F:peptidase activity"/>
    <property type="evidence" value="ECO:0007669"/>
    <property type="project" value="InterPro"/>
</dbReference>
<dbReference type="Pfam" id="PF01343">
    <property type="entry name" value="Peptidase_S49"/>
    <property type="match status" value="1"/>
</dbReference>
<evidence type="ECO:0000313" key="3">
    <source>
        <dbReference type="EMBL" id="OIN61185.1"/>
    </source>
</evidence>
<evidence type="ECO:0000313" key="4">
    <source>
        <dbReference type="Proteomes" id="UP000181790"/>
    </source>
</evidence>
<dbReference type="GO" id="GO:0006508">
    <property type="term" value="P:proteolysis"/>
    <property type="evidence" value="ECO:0007669"/>
    <property type="project" value="InterPro"/>
</dbReference>
<organism evidence="3 4">
    <name type="scientific">Arsenicibacter rosenii</name>
    <dbReference type="NCBI Taxonomy" id="1750698"/>
    <lineage>
        <taxon>Bacteria</taxon>
        <taxon>Pseudomonadati</taxon>
        <taxon>Bacteroidota</taxon>
        <taxon>Cytophagia</taxon>
        <taxon>Cytophagales</taxon>
        <taxon>Spirosomataceae</taxon>
        <taxon>Arsenicibacter</taxon>
    </lineage>
</organism>
<feature type="domain" description="Peptidase S49" evidence="2">
    <location>
        <begin position="140"/>
        <end position="289"/>
    </location>
</feature>
<evidence type="ECO:0000256" key="1">
    <source>
        <dbReference type="ARBA" id="ARBA00008683"/>
    </source>
</evidence>
<reference evidence="3 4" key="1">
    <citation type="submission" date="2016-10" db="EMBL/GenBank/DDBJ databases">
        <title>Arsenicibacter rosenii gen. nov., sp. nov., an efficient arsenic-methylating bacterium isolated from an arsenic-contaminated paddy soil.</title>
        <authorList>
            <person name="Huang K."/>
        </authorList>
    </citation>
    <scope>NUCLEOTIDE SEQUENCE [LARGE SCALE GENOMIC DNA]</scope>
    <source>
        <strain evidence="3 4">SM-1</strain>
    </source>
</reference>
<gene>
    <name evidence="3" type="ORF">BLX24_03755</name>
</gene>
<dbReference type="InterPro" id="IPR029045">
    <property type="entry name" value="ClpP/crotonase-like_dom_sf"/>
</dbReference>
<protein>
    <recommendedName>
        <fullName evidence="2">Peptidase S49 domain-containing protein</fullName>
    </recommendedName>
</protein>
<dbReference type="PANTHER" id="PTHR42987">
    <property type="entry name" value="PEPTIDASE S49"/>
    <property type="match status" value="1"/>
</dbReference>
<comment type="similarity">
    <text evidence="1">Belongs to the peptidase S49 family.</text>
</comment>
<accession>A0A1S2VS72</accession>
<sequence>MLKISSMNGVIFSGLYAVDRQLENNLKAAILGGGISAKLAGHPLMASAEQQAASGFTWEGYYANAFSIGKAKDVVVIPVQGTMSRGWTWDNYFSNEFMMSMLAHIAEDESKKGVIMRYNTGGGSVDSTDEFAAAVRAFNQVKPSVGLINYCASAGFWVGSQNKELVMMPNSVSRVGSIGTIYIHTNIKKALDQQGYDVQIFRSTGSSDKARINPIEELDPELEQEIQRDLDSSNKAFKSEVRRGRGAKITSDEIYTGKMYGVDGAIQLGLADAKGDLPYAYNRVLQLSKQK</sequence>
<dbReference type="PANTHER" id="PTHR42987:SF4">
    <property type="entry name" value="PROTEASE SOHB-RELATED"/>
    <property type="match status" value="1"/>
</dbReference>
<dbReference type="Proteomes" id="UP000181790">
    <property type="component" value="Unassembled WGS sequence"/>
</dbReference>
<dbReference type="Gene3D" id="6.20.330.10">
    <property type="match status" value="1"/>
</dbReference>
<evidence type="ECO:0000259" key="2">
    <source>
        <dbReference type="Pfam" id="PF01343"/>
    </source>
</evidence>
<proteinExistence type="inferred from homology"/>
<dbReference type="EMBL" id="MORL01000001">
    <property type="protein sequence ID" value="OIN61185.1"/>
    <property type="molecule type" value="Genomic_DNA"/>
</dbReference>
<dbReference type="AlphaFoldDB" id="A0A1S2VS72"/>
<dbReference type="InterPro" id="IPR002142">
    <property type="entry name" value="Peptidase_S49"/>
</dbReference>